<reference evidence="2" key="1">
    <citation type="journal article" date="2014" name="Int. J. Syst. Evol. Microbiol.">
        <title>Complete genome sequence of Corynebacterium casei LMG S-19264T (=DSM 44701T), isolated from a smear-ripened cheese.</title>
        <authorList>
            <consortium name="US DOE Joint Genome Institute (JGI-PGF)"/>
            <person name="Walter F."/>
            <person name="Albersmeier A."/>
            <person name="Kalinowski J."/>
            <person name="Ruckert C."/>
        </authorList>
    </citation>
    <scope>NUCLEOTIDE SEQUENCE</scope>
    <source>
        <strain evidence="2">JCM 13064</strain>
    </source>
</reference>
<gene>
    <name evidence="2" type="ORF">GCM10007964_13300</name>
</gene>
<dbReference type="EMBL" id="BMNT01000006">
    <property type="protein sequence ID" value="GGK71791.1"/>
    <property type="molecule type" value="Genomic_DNA"/>
</dbReference>
<evidence type="ECO:0000313" key="3">
    <source>
        <dbReference type="Proteomes" id="UP000645217"/>
    </source>
</evidence>
<keyword evidence="3" id="KW-1185">Reference proteome</keyword>
<dbReference type="Proteomes" id="UP000645217">
    <property type="component" value="Unassembled WGS sequence"/>
</dbReference>
<organism evidence="2 3">
    <name type="scientific">Sphaerisporangium melleum</name>
    <dbReference type="NCBI Taxonomy" id="321316"/>
    <lineage>
        <taxon>Bacteria</taxon>
        <taxon>Bacillati</taxon>
        <taxon>Actinomycetota</taxon>
        <taxon>Actinomycetes</taxon>
        <taxon>Streptosporangiales</taxon>
        <taxon>Streptosporangiaceae</taxon>
        <taxon>Sphaerisporangium</taxon>
    </lineage>
</organism>
<accession>A0A917QWC0</accession>
<proteinExistence type="predicted"/>
<evidence type="ECO:0000313" key="2">
    <source>
        <dbReference type="EMBL" id="GGK71791.1"/>
    </source>
</evidence>
<comment type="caution">
    <text evidence="2">The sequence shown here is derived from an EMBL/GenBank/DDBJ whole genome shotgun (WGS) entry which is preliminary data.</text>
</comment>
<reference evidence="2" key="2">
    <citation type="submission" date="2020-09" db="EMBL/GenBank/DDBJ databases">
        <authorList>
            <person name="Sun Q."/>
            <person name="Ohkuma M."/>
        </authorList>
    </citation>
    <scope>NUCLEOTIDE SEQUENCE</scope>
    <source>
        <strain evidence="2">JCM 13064</strain>
    </source>
</reference>
<sequence length="59" mass="6446">MTGVVPVASTRMVYVSFTVEKTRRYARTAYGRVRARSGPRVPERGSGGRFGSPFGLRPG</sequence>
<feature type="region of interest" description="Disordered" evidence="1">
    <location>
        <begin position="36"/>
        <end position="59"/>
    </location>
</feature>
<evidence type="ECO:0000256" key="1">
    <source>
        <dbReference type="SAM" id="MobiDB-lite"/>
    </source>
</evidence>
<name>A0A917QWC0_9ACTN</name>
<dbReference type="AlphaFoldDB" id="A0A917QWC0"/>
<protein>
    <submittedName>
        <fullName evidence="2">Uncharacterized protein</fullName>
    </submittedName>
</protein>